<dbReference type="Proteomes" id="UP000478064">
    <property type="component" value="Unassembled WGS sequence"/>
</dbReference>
<comment type="caution">
    <text evidence="2">The sequence shown here is derived from an EMBL/GenBank/DDBJ whole genome shotgun (WGS) entry which is preliminary data.</text>
</comment>
<proteinExistence type="predicted"/>
<dbReference type="GO" id="GO:0015813">
    <property type="term" value="P:L-glutamate transmembrane transport"/>
    <property type="evidence" value="ECO:0007669"/>
    <property type="project" value="InterPro"/>
</dbReference>
<evidence type="ECO:0000313" key="2">
    <source>
        <dbReference type="EMBL" id="MQU09648.1"/>
    </source>
</evidence>
<reference evidence="2 3" key="1">
    <citation type="submission" date="2019-10" db="EMBL/GenBank/DDBJ databases">
        <title>Evaluation of single-gene subtyping targets for Pseudomonas.</title>
        <authorList>
            <person name="Reichler S.J."/>
            <person name="Orsi R.H."/>
            <person name="Wiedmann M."/>
            <person name="Martin N.H."/>
            <person name="Murphy S.I."/>
        </authorList>
    </citation>
    <scope>NUCLEOTIDE SEQUENCE [LARGE SCALE GENOMIC DNA]</scope>
    <source>
        <strain evidence="2 3">FSL R10-1637</strain>
    </source>
</reference>
<dbReference type="RefSeq" id="WP_194289474.1">
    <property type="nucleotide sequence ID" value="NZ_WIVU01000206.1"/>
</dbReference>
<dbReference type="Pfam" id="PF11130">
    <property type="entry name" value="TraC_F_IV"/>
    <property type="match status" value="1"/>
</dbReference>
<protein>
    <submittedName>
        <fullName evidence="2">TraC family protein</fullName>
    </submittedName>
</protein>
<feature type="non-terminal residue" evidence="2">
    <location>
        <position position="186"/>
    </location>
</feature>
<keyword evidence="1" id="KW-0812">Transmembrane</keyword>
<feature type="transmembrane region" description="Helical" evidence="1">
    <location>
        <begin position="43"/>
        <end position="67"/>
    </location>
</feature>
<dbReference type="AlphaFoldDB" id="A0A6L5I347"/>
<evidence type="ECO:0000313" key="3">
    <source>
        <dbReference type="Proteomes" id="UP000478064"/>
    </source>
</evidence>
<sequence>MPKSAHVDAFASFTLAILLLFVGKELAARVAWLRRYGIPEPVVGGMSCAAIVCLLYYGFDLAVAFALDARDMLLEDGQSVAAFYELVPLGTEGREPGWLAHARDALENALQDSFDELDENPWVLQLYAQDEPSFDQYMQTLRDYVQPRARDTAFTEFYLRFFGHHLRAVAKPGGLFEDTVVTRLRW</sequence>
<keyword evidence="1" id="KW-0472">Membrane</keyword>
<dbReference type="GO" id="GO:0015501">
    <property type="term" value="F:glutamate:sodium symporter activity"/>
    <property type="evidence" value="ECO:0007669"/>
    <property type="project" value="InterPro"/>
</dbReference>
<keyword evidence="1" id="KW-1133">Transmembrane helix</keyword>
<dbReference type="GO" id="GO:0016020">
    <property type="term" value="C:membrane"/>
    <property type="evidence" value="ECO:0007669"/>
    <property type="project" value="InterPro"/>
</dbReference>
<name>A0A6L5I347_9PSED</name>
<evidence type="ECO:0000256" key="1">
    <source>
        <dbReference type="SAM" id="Phobius"/>
    </source>
</evidence>
<gene>
    <name evidence="2" type="ORF">GHO27_28905</name>
</gene>
<dbReference type="EMBL" id="WIVU01000206">
    <property type="protein sequence ID" value="MQU09648.1"/>
    <property type="molecule type" value="Genomic_DNA"/>
</dbReference>
<accession>A0A6L5I347</accession>
<dbReference type="InterPro" id="IPR025955">
    <property type="entry name" value="TraC/Conjuga_ATPase"/>
</dbReference>
<organism evidence="2 3">
    <name type="scientific">Pseudomonas helleri</name>
    <dbReference type="NCBI Taxonomy" id="1608996"/>
    <lineage>
        <taxon>Bacteria</taxon>
        <taxon>Pseudomonadati</taxon>
        <taxon>Pseudomonadota</taxon>
        <taxon>Gammaproteobacteria</taxon>
        <taxon>Pseudomonadales</taxon>
        <taxon>Pseudomonadaceae</taxon>
        <taxon>Pseudomonas</taxon>
    </lineage>
</organism>